<proteinExistence type="predicted"/>
<evidence type="ECO:0000313" key="3">
    <source>
        <dbReference type="EMBL" id="MFC5505249.1"/>
    </source>
</evidence>
<dbReference type="RefSeq" id="WP_197431975.1">
    <property type="nucleotide sequence ID" value="NZ_JBHSLU010000015.1"/>
</dbReference>
<protein>
    <recommendedName>
        <fullName evidence="5">Invasion associated locus B family protein</fullName>
    </recommendedName>
</protein>
<dbReference type="EMBL" id="JBHSLU010000015">
    <property type="protein sequence ID" value="MFC5505249.1"/>
    <property type="molecule type" value="Genomic_DNA"/>
</dbReference>
<feature type="signal peptide" evidence="2">
    <location>
        <begin position="1"/>
        <end position="38"/>
    </location>
</feature>
<dbReference type="Proteomes" id="UP001596060">
    <property type="component" value="Unassembled WGS sequence"/>
</dbReference>
<evidence type="ECO:0000256" key="2">
    <source>
        <dbReference type="SAM" id="SignalP"/>
    </source>
</evidence>
<evidence type="ECO:0008006" key="5">
    <source>
        <dbReference type="Google" id="ProtNLM"/>
    </source>
</evidence>
<accession>A0ABW0P0E5</accession>
<feature type="compositionally biased region" description="Polar residues" evidence="1">
    <location>
        <begin position="178"/>
        <end position="192"/>
    </location>
</feature>
<keyword evidence="4" id="KW-1185">Reference proteome</keyword>
<feature type="region of interest" description="Disordered" evidence="1">
    <location>
        <begin position="165"/>
        <end position="192"/>
    </location>
</feature>
<feature type="chain" id="PRO_5046006857" description="Invasion associated locus B family protein" evidence="2">
    <location>
        <begin position="39"/>
        <end position="204"/>
    </location>
</feature>
<comment type="caution">
    <text evidence="3">The sequence shown here is derived from an EMBL/GenBank/DDBJ whole genome shotgun (WGS) entry which is preliminary data.</text>
</comment>
<dbReference type="PROSITE" id="PS51257">
    <property type="entry name" value="PROKAR_LIPOPROTEIN"/>
    <property type="match status" value="1"/>
</dbReference>
<gene>
    <name evidence="3" type="ORF">ACFPN9_08260</name>
</gene>
<evidence type="ECO:0000313" key="4">
    <source>
        <dbReference type="Proteomes" id="UP001596060"/>
    </source>
</evidence>
<evidence type="ECO:0000256" key="1">
    <source>
        <dbReference type="SAM" id="MobiDB-lite"/>
    </source>
</evidence>
<name>A0ABW0P0E5_9HYPH</name>
<sequence>MISSILRPGVPASRRVPLLPTLLAGCLGVALLASAAQAQQQQRGRPAAAAAAPAAAGQGQAMLLETAGKWQAFTSQQGRSKVCYALSKAETRLPANLKDVEGLLFVATRPAEGVRNEISFVMNFDLKEDVEHQAIIGSERFALVAKGQNMWLKNPAEEPRMLDSLRRGSGLEIKGTSKRGNPTSDKYSLAGMSQTVKRAEDACK</sequence>
<organism evidence="3 4">
    <name type="scientific">Bosea massiliensis</name>
    <dbReference type="NCBI Taxonomy" id="151419"/>
    <lineage>
        <taxon>Bacteria</taxon>
        <taxon>Pseudomonadati</taxon>
        <taxon>Pseudomonadota</taxon>
        <taxon>Alphaproteobacteria</taxon>
        <taxon>Hyphomicrobiales</taxon>
        <taxon>Boseaceae</taxon>
        <taxon>Bosea</taxon>
    </lineage>
</organism>
<reference evidence="4" key="1">
    <citation type="journal article" date="2019" name="Int. J. Syst. Evol. Microbiol.">
        <title>The Global Catalogue of Microorganisms (GCM) 10K type strain sequencing project: providing services to taxonomists for standard genome sequencing and annotation.</title>
        <authorList>
            <consortium name="The Broad Institute Genomics Platform"/>
            <consortium name="The Broad Institute Genome Sequencing Center for Infectious Disease"/>
            <person name="Wu L."/>
            <person name="Ma J."/>
        </authorList>
    </citation>
    <scope>NUCLEOTIDE SEQUENCE [LARGE SCALE GENOMIC DNA]</scope>
    <source>
        <strain evidence="4">CCUG 43117</strain>
    </source>
</reference>
<keyword evidence="2" id="KW-0732">Signal</keyword>